<gene>
    <name evidence="3" type="ORF">FHX73_14244</name>
</gene>
<feature type="signal peptide" evidence="2">
    <location>
        <begin position="1"/>
        <end position="24"/>
    </location>
</feature>
<dbReference type="Proteomes" id="UP000317940">
    <property type="component" value="Unassembled WGS sequence"/>
</dbReference>
<evidence type="ECO:0000256" key="1">
    <source>
        <dbReference type="SAM" id="MobiDB-lite"/>
    </source>
</evidence>
<organism evidence="3 4">
    <name type="scientific">Kitasatospora viridis</name>
    <dbReference type="NCBI Taxonomy" id="281105"/>
    <lineage>
        <taxon>Bacteria</taxon>
        <taxon>Bacillati</taxon>
        <taxon>Actinomycetota</taxon>
        <taxon>Actinomycetes</taxon>
        <taxon>Kitasatosporales</taxon>
        <taxon>Streptomycetaceae</taxon>
        <taxon>Kitasatospora</taxon>
    </lineage>
</organism>
<evidence type="ECO:0000313" key="4">
    <source>
        <dbReference type="Proteomes" id="UP000317940"/>
    </source>
</evidence>
<proteinExistence type="predicted"/>
<dbReference type="EMBL" id="VIWT01000004">
    <property type="protein sequence ID" value="TWF82762.1"/>
    <property type="molecule type" value="Genomic_DNA"/>
</dbReference>
<protein>
    <submittedName>
        <fullName evidence="3">Uncharacterized protein</fullName>
    </submittedName>
</protein>
<feature type="region of interest" description="Disordered" evidence="1">
    <location>
        <begin position="24"/>
        <end position="44"/>
    </location>
</feature>
<comment type="caution">
    <text evidence="3">The sequence shown here is derived from an EMBL/GenBank/DDBJ whole genome shotgun (WGS) entry which is preliminary data.</text>
</comment>
<sequence length="54" mass="4992">MPNALRTLVLAALLILGGAGTAAAADAGTAPGTTATAQAGAPDTAPQALPCMAC</sequence>
<reference evidence="3 4" key="1">
    <citation type="submission" date="2019-06" db="EMBL/GenBank/DDBJ databases">
        <title>Sequencing the genomes of 1000 actinobacteria strains.</title>
        <authorList>
            <person name="Klenk H.-P."/>
        </authorList>
    </citation>
    <scope>NUCLEOTIDE SEQUENCE [LARGE SCALE GENOMIC DNA]</scope>
    <source>
        <strain evidence="3 4">DSM 44826</strain>
    </source>
</reference>
<evidence type="ECO:0000256" key="2">
    <source>
        <dbReference type="SAM" id="SignalP"/>
    </source>
</evidence>
<evidence type="ECO:0000313" key="3">
    <source>
        <dbReference type="EMBL" id="TWF82762.1"/>
    </source>
</evidence>
<keyword evidence="4" id="KW-1185">Reference proteome</keyword>
<name>A0A561T6P5_9ACTN</name>
<dbReference type="AlphaFoldDB" id="A0A561T6P5"/>
<keyword evidence="2" id="KW-0732">Signal</keyword>
<accession>A0A561T6P5</accession>
<feature type="chain" id="PRO_5022216091" evidence="2">
    <location>
        <begin position="25"/>
        <end position="54"/>
    </location>
</feature>
<dbReference type="RefSeq" id="WP_170305217.1">
    <property type="nucleotide sequence ID" value="NZ_BAAAMZ010000017.1"/>
</dbReference>